<feature type="transmembrane region" description="Helical" evidence="9">
    <location>
        <begin position="288"/>
        <end position="305"/>
    </location>
</feature>
<dbReference type="PANTHER" id="PTHR23501:SF92">
    <property type="entry name" value="GLUTATHIONE EXCHANGER 1-RELATED"/>
    <property type="match status" value="1"/>
</dbReference>
<feature type="transmembrane region" description="Helical" evidence="9">
    <location>
        <begin position="367"/>
        <end position="386"/>
    </location>
</feature>
<evidence type="ECO:0000256" key="8">
    <source>
        <dbReference type="SAM" id="MobiDB-lite"/>
    </source>
</evidence>
<evidence type="ECO:0000313" key="11">
    <source>
        <dbReference type="Proteomes" id="UP000065495"/>
    </source>
</evidence>
<feature type="region of interest" description="Disordered" evidence="8">
    <location>
        <begin position="1"/>
        <end position="22"/>
    </location>
</feature>
<accession>W0T9S7</accession>
<keyword evidence="3" id="KW-0813">Transport</keyword>
<feature type="transmembrane region" description="Helical" evidence="9">
    <location>
        <begin position="112"/>
        <end position="131"/>
    </location>
</feature>
<dbReference type="GO" id="GO:0005886">
    <property type="term" value="C:plasma membrane"/>
    <property type="evidence" value="ECO:0007669"/>
    <property type="project" value="TreeGrafter"/>
</dbReference>
<evidence type="ECO:0000256" key="1">
    <source>
        <dbReference type="ARBA" id="ARBA00004127"/>
    </source>
</evidence>
<evidence type="ECO:0000256" key="6">
    <source>
        <dbReference type="ARBA" id="ARBA00023065"/>
    </source>
</evidence>
<proteinExistence type="inferred from homology"/>
<comment type="similarity">
    <text evidence="2">Belongs to the major facilitator superfamily.</text>
</comment>
<keyword evidence="4 9" id="KW-0812">Transmembrane</keyword>
<evidence type="ECO:0000256" key="7">
    <source>
        <dbReference type="ARBA" id="ARBA00023136"/>
    </source>
</evidence>
<dbReference type="Gene3D" id="1.20.1250.20">
    <property type="entry name" value="MFS general substrate transporter like domains"/>
    <property type="match status" value="2"/>
</dbReference>
<feature type="transmembrane region" description="Helical" evidence="9">
    <location>
        <begin position="41"/>
        <end position="60"/>
    </location>
</feature>
<keyword evidence="7 9" id="KW-0472">Membrane</keyword>
<dbReference type="GO" id="GO:0005768">
    <property type="term" value="C:endosome"/>
    <property type="evidence" value="ECO:0007669"/>
    <property type="project" value="TreeGrafter"/>
</dbReference>
<feature type="transmembrane region" description="Helical" evidence="9">
    <location>
        <begin position="164"/>
        <end position="184"/>
    </location>
</feature>
<feature type="compositionally biased region" description="Basic and acidic residues" evidence="8">
    <location>
        <begin position="1"/>
        <end position="19"/>
    </location>
</feature>
<dbReference type="VEuPathDB" id="FungiDB:KLMA_30276"/>
<dbReference type="PANTHER" id="PTHR23501">
    <property type="entry name" value="MAJOR FACILITATOR SUPERFAMILY"/>
    <property type="match status" value="1"/>
</dbReference>
<dbReference type="InterPro" id="IPR036259">
    <property type="entry name" value="MFS_trans_sf"/>
</dbReference>
<evidence type="ECO:0000256" key="9">
    <source>
        <dbReference type="SAM" id="Phobius"/>
    </source>
</evidence>
<dbReference type="EMBL" id="AP012215">
    <property type="protein sequence ID" value="BAO39571.1"/>
    <property type="molecule type" value="Genomic_DNA"/>
</dbReference>
<feature type="transmembrane region" description="Helical" evidence="9">
    <location>
        <begin position="460"/>
        <end position="478"/>
    </location>
</feature>
<dbReference type="Proteomes" id="UP000065495">
    <property type="component" value="Chromosome 3"/>
</dbReference>
<evidence type="ECO:0000256" key="2">
    <source>
        <dbReference type="ARBA" id="ARBA00008335"/>
    </source>
</evidence>
<comment type="subcellular location">
    <subcellularLocation>
        <location evidence="1">Endomembrane system</location>
        <topology evidence="1">Multi-pass membrane protein</topology>
    </subcellularLocation>
</comment>
<dbReference type="FunFam" id="1.20.1250.20:FF:000197">
    <property type="entry name" value="Siderophore iron transporter 1"/>
    <property type="match status" value="1"/>
</dbReference>
<reference evidence="10 11" key="1">
    <citation type="journal article" date="2015" name="Biotechnol. Biofuels">
        <title>Genetic basis of the highly efficient yeast Kluyveromyces marxianus: complete genome sequence and transcriptome analyses.</title>
        <authorList>
            <person name="Lertwattanasakul N."/>
            <person name="Kosaka T."/>
            <person name="Hosoyama A."/>
            <person name="Suzuki Y."/>
            <person name="Rodrussamee N."/>
            <person name="Matsutani M."/>
            <person name="Murata M."/>
            <person name="Fujimoto N."/>
            <person name="Suprayogi"/>
            <person name="Tsuchikane K."/>
            <person name="Limtong S."/>
            <person name="Fujita N."/>
            <person name="Yamada M."/>
        </authorList>
    </citation>
    <scope>NUCLEOTIDE SEQUENCE [LARGE SCALE GENOMIC DNA]</scope>
    <source>
        <strain evidence="11">DMKU3-1042 / BCC 29191 / NBRC 104275</strain>
    </source>
</reference>
<protein>
    <submittedName>
        <fullName evidence="10">Siderophore iron transporter 1</fullName>
    </submittedName>
</protein>
<dbReference type="RefSeq" id="XP_022675413.1">
    <property type="nucleotide sequence ID" value="XM_022818780.1"/>
</dbReference>
<dbReference type="GO" id="GO:0015343">
    <property type="term" value="F:siderophore-iron transmembrane transporter activity"/>
    <property type="evidence" value="ECO:0007669"/>
    <property type="project" value="TreeGrafter"/>
</dbReference>
<dbReference type="OrthoDB" id="2241241at2759"/>
<feature type="region of interest" description="Disordered" evidence="8">
    <location>
        <begin position="559"/>
        <end position="583"/>
    </location>
</feature>
<feature type="transmembrane region" description="Helical" evidence="9">
    <location>
        <begin position="325"/>
        <end position="347"/>
    </location>
</feature>
<feature type="transmembrane region" description="Helical" evidence="9">
    <location>
        <begin position="254"/>
        <end position="276"/>
    </location>
</feature>
<feature type="transmembrane region" description="Helical" evidence="9">
    <location>
        <begin position="529"/>
        <end position="548"/>
    </location>
</feature>
<feature type="transmembrane region" description="Helical" evidence="9">
    <location>
        <begin position="204"/>
        <end position="224"/>
    </location>
</feature>
<evidence type="ECO:0000256" key="3">
    <source>
        <dbReference type="ARBA" id="ARBA00022448"/>
    </source>
</evidence>
<gene>
    <name evidence="10" type="primary">SIT1</name>
    <name evidence="10" type="ORF">KLMA_30276</name>
</gene>
<keyword evidence="6" id="KW-0406">Ion transport</keyword>
<evidence type="ECO:0000256" key="5">
    <source>
        <dbReference type="ARBA" id="ARBA00022989"/>
    </source>
</evidence>
<feature type="transmembrane region" description="Helical" evidence="9">
    <location>
        <begin position="137"/>
        <end position="157"/>
    </location>
</feature>
<keyword evidence="5 9" id="KW-1133">Transmembrane helix</keyword>
<dbReference type="GeneID" id="34715558"/>
<feature type="compositionally biased region" description="Low complexity" evidence="8">
    <location>
        <begin position="569"/>
        <end position="583"/>
    </location>
</feature>
<sequence length="583" mass="64162">MLSVELEKGKQNDGPDPHHEHAKKSYGVQKVEILNKQYSSLANKAMIFVSIFLMAYVYRLDAMVRKTFTAHAINSYRTHSLISTVGVVRSVSAAASMPIYSRLSDAVGRIELIVCAVVLYVIGTIVCSQATDVTRYAAGMILYQFGLSGLAILFKIISADFSSLNWRLFCTLVSASPYIINTWISGNVASTIGVKHWSWGIGMWAIWLPIATLPLVCCFLHMTYRAKRNGDWKELKALEGRSFKALLKFIWEDLDIIGVLSFTLILGLILTPFTLAGGEHRKWKTARVIVPLVLGFVMIPVFIVWERKFAAKPICPEKLFKKKSVIVGLCIGVLIDFVWQIQGEYLYTILVVAVNESVRSATRINSLYSFSTTISGLIVGLIVVYVRRLKFFIIGGTCIWMIALGIMVKYRGGLSSHGGVIAGQVLLGVGSGLFTHSTQALLQALVSHEVMSTVTMLYSASYYVGSAIGSSISGAVWTQALPHQINKRIANATIAKMAYKAPLSFIVKNKWGTPGREALVEAYRHVQKILIVISLCFCVPIVCLAVLLDDPVLENVQAKEDTESEYESDTATTTTTTAGVSKL</sequence>
<dbReference type="AlphaFoldDB" id="W0T9S7"/>
<organism evidence="10 11">
    <name type="scientific">Kluyveromyces marxianus (strain DMKU3-1042 / BCC 29191 / NBRC 104275)</name>
    <name type="common">Yeast</name>
    <name type="synonym">Candida kefyr</name>
    <dbReference type="NCBI Taxonomy" id="1003335"/>
    <lineage>
        <taxon>Eukaryota</taxon>
        <taxon>Fungi</taxon>
        <taxon>Dikarya</taxon>
        <taxon>Ascomycota</taxon>
        <taxon>Saccharomycotina</taxon>
        <taxon>Saccharomycetes</taxon>
        <taxon>Saccharomycetales</taxon>
        <taxon>Saccharomycetaceae</taxon>
        <taxon>Kluyveromyces</taxon>
    </lineage>
</organism>
<evidence type="ECO:0000256" key="4">
    <source>
        <dbReference type="ARBA" id="ARBA00022692"/>
    </source>
</evidence>
<evidence type="ECO:0000313" key="10">
    <source>
        <dbReference type="EMBL" id="BAO39571.1"/>
    </source>
</evidence>
<feature type="transmembrane region" description="Helical" evidence="9">
    <location>
        <begin position="391"/>
        <end position="410"/>
    </location>
</feature>
<dbReference type="GO" id="GO:0005774">
    <property type="term" value="C:vacuolar membrane"/>
    <property type="evidence" value="ECO:0007669"/>
    <property type="project" value="TreeGrafter"/>
</dbReference>
<dbReference type="KEGG" id="kmx:KLMA_30276"/>
<dbReference type="SUPFAM" id="SSF103473">
    <property type="entry name" value="MFS general substrate transporter"/>
    <property type="match status" value="1"/>
</dbReference>
<name>W0T9S7_KLUMD</name>